<gene>
    <name evidence="2" type="ORF">LOTGIDRAFT_153082</name>
</gene>
<feature type="compositionally biased region" description="Low complexity" evidence="1">
    <location>
        <begin position="1450"/>
        <end position="1471"/>
    </location>
</feature>
<dbReference type="KEGG" id="lgi:LOTGIDRAFT_153082"/>
<name>V4ALI1_LOTGI</name>
<dbReference type="PANTHER" id="PTHR13361">
    <property type="entry name" value="WW DOMAIN-BINDING PROTEIN 11"/>
    <property type="match status" value="1"/>
</dbReference>
<sequence length="3539" mass="389007">MQNACDYANAIYPCLSNVQPSCDPTEFEAVLATEDAARDRTIIEAPDNCGLPLPVTTPAPSCFDLLNSCVQFKDTGSTDPCQAATNIESCLNELTSQCSEADLQVVGNNQGPYITQLIQQDPSGQQCLCCFYDYYHVSDPFCMNVYNQCYDAYTTGVTDPCQQAGVIEPCLGTILQERLCPYDVIGNVYNSQIVVKDQLVAQDPNGCQITTTQTTTTAELTTTTTEPTSTTAEPTTTTAEPTTTTAEPTTTTLEPTTSTLEPTTTTAEPTTTTLEPTTTTAEPTTTTLEPTTTTAEPTTSTLEPTTRTLEPTTPSTDPTTTTATTEPTTTTAEPTTPTLEPTASTVEPTTTTAETTTTTTEPTTPSTDPTTTTAEHTTTTLELKTITAESTTTNAEPTTTTTEPSTATAKPTTTTAESTTTPTESTTTELTSTSTEITTTIITQLASTTTQSTTPELPSGIENCAAGSLTCIYKFQQDEYLANGSIPLICLAVDETISCIKNRSSGCDPVAAADVIQSMNSVIEQYTVLPYSCTLENEVEELDGCPGELANCTELLNQAKQQSDASESCRLNDDYKNCMTDRTPSCDADIKVTIDKNVQDAETFFQDRNYFCDERLVNNLTVCDTSYNICNIKLQPIGNTVFSSTDVCRIADDFNTCVDEMAGNCTTQIKNFYLTTRDNIVSSFDQKPYFCADVNACLTLFNDCNDTLSQNANTDCELMNMYDICLTSISPLCDAQKFVNLTDVIEQIQSETRSQDPHLCTTQAPTTLTTSSSILSTTVKSTTDATTTKVSTSTTGEPTTTELPSGVENCAAGSLPCIYKFQEDEYLANGSVPLICSAVDETISCIKNKSSGCDPVAAADVIQSMNSVIEQYTVPPYSCTLENQLEELDGCPGELANCTEMLNEAKQQTDPNEACRINNDYKNCMTDRTPSCDADIQVTIDKNIQDAETFFQDRNYFCDERLVNNLTDCDTGFQNCNQKLNVIGRTRFTSSEVCPIADDFNICVDEMVGNCTTNIKNFYLTTRDNIVSSFDQKPYFCADENACLTLFNDCNNTLSPNTNTDCERMKTYDICLKSISPLCEAQQFDNLTAAIIKIQNDTRDPYYCTTTVAPSTETTMPSTYIMTSEKITSTSSTTNGQSPSTTTELPSGVENCAAGSLPCIYKFQEDEYLANGSVPLICSAVDETINCIKNRSSGCDPVAAADVIQSMNSVIEQYTVPPYSCTLENKVEELDGCPGELANCTEFLNQAKQTTGPSEACRLNDDYKSCMTNNTPSCDITIQDTINRNIEDADQYFTDRNYFCDERLVNNLTICDESYKECNSRLQPVGRDALTSTDVCPIADDFQVCIDEISGNCTTKIRAFYTETATNIRASFNRRPYFCDDDDACNKLFADCNDTLSGNEEDDCGLIPIYRTCLSSISDICDVEQFSNLTTRINQIENDTIEEDPNQCKPTTTIPPTTTTGVSTTTTAPYTTTERPTGLAYCAGESMFCINQFNQDEVQANGTVSLICQAVDRALLCIANKTSTCDPISAASVANSMSGIIEGYQGPPNNCSLENSENPAFQLDGCTKALADCDEVLTKAKAQFDANDGCRINEGYKNCMIENTTDCDVSFVDSINQNIQQADLYFIQRNYFCQERIANNLTECDASFRNCNSIIQDIGRTVTKSQQVCMLVEQFDLCRTNMTDSCTTKIGEFYYKNAETSSERFTGVPFFCGLENGCEKLFDDCNETLGSSSLEPCGLLPIYRTCLSSISDICDVEQFSNLTTRINQIENDTIEQNPNNCIPTTTAIPSTATPSTTTERPTGLAYCAGESMFCINQFNQDEFLANRTVALICQAVDRALSCVANKTSTCDPISAASVANSMSGIIEGYQGPPNNCSLENSENPAFQLDGCTKALAGCDETLTEAKEQFDANEGCRMNEEYKNCMRENTTDCDVSFVDSINQNIQQADLYFIQRNYFCQERIANNLTECDAAFRNCNSIIQDIGRTVTKSQEVCKLVEQFDLCRTNMADSCTPKLGEFYNKNAKTSSERFTGVPFFCGLENGCEKLFDDCNETLSSSNLEPCGFLPIYRSCLSSISDICDVGQFSNLTARINQIQNDTIEEDPNNCMPTTTAIPSTSITTERPTGLAYCAGESTFCINQFNQDEYRANGTVSLICLAVDRALSCVANKTSTCDPISAASVANSMSGIIKGYQGPPNNCSLENSDNPAFQLDVCTKALAACDEKLTDAKTNFDVNEGCRINEVYKNCMRENTTDCDVSFVDSINQNIQQADLYFIQRNYFCQERIANNLTECDAAFRNCNSIIQDIGRSVTKSQQVCKLAEEFNLCRTNMTDSCTPQIGKFYNKNAETSSERFTGVPFFCGSDNGCQKVFDDCNNTLGARMVEPCGFLPIYRTCLSSISDICDVEQFSNLTTRINQIENDTIEQDSNDCIPTTTPPVTTTTEQPTGLAYCAGESMFCINQFNQDEYLANGTVSLICQAVDKALSCVANKTSTCDPISAATVANSMSGIIEGYQGPPNNCSLENSNNPAFKLDGCTKALADCDKKLTEAKTNIDVNEGCRINEVYKNCMRENTTDCDVTFVDSINQNIQQADLYFIQRNYFCQERNANNLTECDASFRNCNSIIQDIGRTVTKSQQVCKLAEKFDLCRTNMTDSCTPQIGKFYNKNGETSSERFTGVPFFCGSDNGCQKVFDDCNNTLGARMVEPCGFLPIYRTCLSSIYDICDVEQLFNLTTKINQIENDTIEQDPNNCIPSTTPPPTTTLPSTTTKRPTGLAYCARESMFCINQFNQDEVQANGTLSLICQAVDRALSCVANKTSTCDPISAASVANSMSGIIEGYQGPPNNCSLENSDNPAFQMDSCTTALANCDKKLIEAKTNIDVNEGCRINEVYKNCMRENTTDCDVSFVDSINQNIQQADLYFIQRNYFCQERIANNLTECDSAYRVCNYILKDIGRTVTKSQEVCRLAEEFNVCRTTMIDSCTPQIGQFYSNNAETSSERFTGVPFFCGSDNGCQKVFDDCNNTLGARMVEPCGFLPIHKVCLSSIADICDASQFTELRNKIDQIENDTIENDPYQCIPTTTFPTTTLDPNRKLNTTECNKAILPCYNEFQTSEFKANGDSTLICSAFDTNVKCITDIVERCDLLATAEVKRNLQLNTDYYNGPPHNCNVETNLKLDVCSEILAECSKIRDKSQMTNDPELACSLLEDYKSCMTINASICDVTYTTIIQDNIQSTEQFFIDGKYFCDERKDSDQSVCDSAYNNCYSKLSPVGVLVVESDLVCPLADEYVSCVEDMLGNCTQNIGDNYKDVAMNIRKNFDNAPYMCNEDNPCQAMFDFCNATDASQIQDPCDLPPVYETCFNNMAMICNRQQMNELSAQLEAESIRLKAKCEETTPTPLNIVTRNPKFQQRPIGRRPGFLPAYGVTPGHMEKPDAIIQGPAKRPINLRPYPNLGGYTPGVVQFPVETWSTADPGPTPKQADGGQTIKVPIQWPAITKNPPPTLPPKRHNSEPGYVQEAYKDSNGKLNPKPTEWTMYYGNSKIYV</sequence>
<organism evidence="2 3">
    <name type="scientific">Lottia gigantea</name>
    <name type="common">Giant owl limpet</name>
    <dbReference type="NCBI Taxonomy" id="225164"/>
    <lineage>
        <taxon>Eukaryota</taxon>
        <taxon>Metazoa</taxon>
        <taxon>Spiralia</taxon>
        <taxon>Lophotrochozoa</taxon>
        <taxon>Mollusca</taxon>
        <taxon>Gastropoda</taxon>
        <taxon>Patellogastropoda</taxon>
        <taxon>Lottioidea</taxon>
        <taxon>Lottiidae</taxon>
        <taxon>Lottia</taxon>
    </lineage>
</organism>
<dbReference type="STRING" id="225164.V4ALI1"/>
<feature type="region of interest" description="Disordered" evidence="1">
    <location>
        <begin position="3489"/>
        <end position="3508"/>
    </location>
</feature>
<feature type="region of interest" description="Disordered" evidence="1">
    <location>
        <begin position="1127"/>
        <end position="1147"/>
    </location>
</feature>
<protein>
    <submittedName>
        <fullName evidence="2">Uncharacterized protein</fullName>
    </submittedName>
</protein>
<dbReference type="HOGENOM" id="CLU_224732_0_0_1"/>
<reference evidence="2 3" key="1">
    <citation type="journal article" date="2013" name="Nature">
        <title>Insights into bilaterian evolution from three spiralian genomes.</title>
        <authorList>
            <person name="Simakov O."/>
            <person name="Marletaz F."/>
            <person name="Cho S.J."/>
            <person name="Edsinger-Gonzales E."/>
            <person name="Havlak P."/>
            <person name="Hellsten U."/>
            <person name="Kuo D.H."/>
            <person name="Larsson T."/>
            <person name="Lv J."/>
            <person name="Arendt D."/>
            <person name="Savage R."/>
            <person name="Osoegawa K."/>
            <person name="de Jong P."/>
            <person name="Grimwood J."/>
            <person name="Chapman J.A."/>
            <person name="Shapiro H."/>
            <person name="Aerts A."/>
            <person name="Otillar R.P."/>
            <person name="Terry A.Y."/>
            <person name="Boore J.L."/>
            <person name="Grigoriev I.V."/>
            <person name="Lindberg D.R."/>
            <person name="Seaver E.C."/>
            <person name="Weisblat D.A."/>
            <person name="Putnam N.H."/>
            <person name="Rokhsar D.S."/>
        </authorList>
    </citation>
    <scope>NUCLEOTIDE SEQUENCE [LARGE SCALE GENOMIC DNA]</scope>
</reference>
<feature type="region of interest" description="Disordered" evidence="1">
    <location>
        <begin position="785"/>
        <end position="804"/>
    </location>
</feature>
<dbReference type="EMBL" id="KB201304">
    <property type="protein sequence ID" value="ESO97972.1"/>
    <property type="molecule type" value="Genomic_DNA"/>
</dbReference>
<dbReference type="OrthoDB" id="6147073at2759"/>
<feature type="region of interest" description="Disordered" evidence="1">
    <location>
        <begin position="1442"/>
        <end position="1471"/>
    </location>
</feature>
<dbReference type="OMA" id="VDCYFCD"/>
<accession>V4ALI1</accession>
<dbReference type="Proteomes" id="UP000030746">
    <property type="component" value="Unassembled WGS sequence"/>
</dbReference>
<evidence type="ECO:0000313" key="2">
    <source>
        <dbReference type="EMBL" id="ESO97972.1"/>
    </source>
</evidence>
<dbReference type="GeneID" id="20235858"/>
<dbReference type="RefSeq" id="XP_009051810.1">
    <property type="nucleotide sequence ID" value="XM_009053562.1"/>
</dbReference>
<dbReference type="PANTHER" id="PTHR13361:SF1">
    <property type="entry name" value="WW DOMAIN-BINDING PROTEIN 11"/>
    <property type="match status" value="1"/>
</dbReference>
<evidence type="ECO:0000256" key="1">
    <source>
        <dbReference type="SAM" id="MobiDB-lite"/>
    </source>
</evidence>
<feature type="region of interest" description="Disordered" evidence="1">
    <location>
        <begin position="211"/>
        <end position="434"/>
    </location>
</feature>
<dbReference type="CTD" id="20235858"/>
<feature type="compositionally biased region" description="Polar residues" evidence="1">
    <location>
        <begin position="1135"/>
        <end position="1145"/>
    </location>
</feature>
<keyword evidence="3" id="KW-1185">Reference proteome</keyword>
<dbReference type="GO" id="GO:0005681">
    <property type="term" value="C:spliceosomal complex"/>
    <property type="evidence" value="ECO:0007669"/>
    <property type="project" value="TreeGrafter"/>
</dbReference>
<proteinExistence type="predicted"/>
<evidence type="ECO:0000313" key="3">
    <source>
        <dbReference type="Proteomes" id="UP000030746"/>
    </source>
</evidence>